<keyword evidence="3" id="KW-1185">Reference proteome</keyword>
<feature type="region of interest" description="Disordered" evidence="1">
    <location>
        <begin position="12"/>
        <end position="32"/>
    </location>
</feature>
<reference evidence="2" key="1">
    <citation type="submission" date="2023-10" db="EMBL/GenBank/DDBJ databases">
        <authorList>
            <person name="Chen Y."/>
            <person name="Shah S."/>
            <person name="Dougan E. K."/>
            <person name="Thang M."/>
            <person name="Chan C."/>
        </authorList>
    </citation>
    <scope>NUCLEOTIDE SEQUENCE [LARGE SCALE GENOMIC DNA]</scope>
</reference>
<gene>
    <name evidence="2" type="ORF">PCOR1329_LOCUS8345</name>
</gene>
<dbReference type="PANTHER" id="PTHR36971">
    <property type="entry name" value="UNNAMED PRODUCT"/>
    <property type="match status" value="1"/>
</dbReference>
<evidence type="ECO:0000313" key="2">
    <source>
        <dbReference type="EMBL" id="CAK0800075.1"/>
    </source>
</evidence>
<dbReference type="PANTHER" id="PTHR36971:SF1">
    <property type="entry name" value="METHYLTRANSFERASE DOMAIN-CONTAINING PROTEIN"/>
    <property type="match status" value="1"/>
</dbReference>
<evidence type="ECO:0000256" key="1">
    <source>
        <dbReference type="SAM" id="MobiDB-lite"/>
    </source>
</evidence>
<organism evidence="2 3">
    <name type="scientific">Prorocentrum cordatum</name>
    <dbReference type="NCBI Taxonomy" id="2364126"/>
    <lineage>
        <taxon>Eukaryota</taxon>
        <taxon>Sar</taxon>
        <taxon>Alveolata</taxon>
        <taxon>Dinophyceae</taxon>
        <taxon>Prorocentrales</taxon>
        <taxon>Prorocentraceae</taxon>
        <taxon>Prorocentrum</taxon>
    </lineage>
</organism>
<dbReference type="Proteomes" id="UP001189429">
    <property type="component" value="Unassembled WGS sequence"/>
</dbReference>
<dbReference type="EMBL" id="CAUYUJ010002287">
    <property type="protein sequence ID" value="CAK0800075.1"/>
    <property type="molecule type" value="Genomic_DNA"/>
</dbReference>
<proteinExistence type="predicted"/>
<accession>A0ABN9QA39</accession>
<name>A0ABN9QA39_9DINO</name>
<protein>
    <submittedName>
        <fullName evidence="2">Uncharacterized protein</fullName>
    </submittedName>
</protein>
<sequence length="131" mass="14948">MIFFWRRDHVWKSESPPKNPRPAPPRKDGSEPEAFWKDIVPGCRVIVGLHPDQATGGIVTLARAFRRPFAVVPCCTFADDFPERRLADGRAVRTYDDLVQWLRAHGNAEVDFLRFQGMNQVVYDPPARDSA</sequence>
<evidence type="ECO:0000313" key="3">
    <source>
        <dbReference type="Proteomes" id="UP001189429"/>
    </source>
</evidence>
<comment type="caution">
    <text evidence="2">The sequence shown here is derived from an EMBL/GenBank/DDBJ whole genome shotgun (WGS) entry which is preliminary data.</text>
</comment>